<keyword evidence="6" id="KW-1185">Reference proteome</keyword>
<evidence type="ECO:0000259" key="4">
    <source>
        <dbReference type="Pfam" id="PF25888"/>
    </source>
</evidence>
<accession>A0A1H0P0P1</accession>
<keyword evidence="5" id="KW-0347">Helicase</keyword>
<dbReference type="AlphaFoldDB" id="A0A1H0P0P1"/>
<keyword evidence="5" id="KW-0547">Nucleotide-binding</keyword>
<feature type="compositionally biased region" description="Polar residues" evidence="2">
    <location>
        <begin position="409"/>
        <end position="423"/>
    </location>
</feature>
<comment type="similarity">
    <text evidence="1">Belongs to the DnaB/DnaD family.</text>
</comment>
<dbReference type="STRING" id="930152.SAMN05216565_101107"/>
<feature type="region of interest" description="Disordered" evidence="2">
    <location>
        <begin position="409"/>
        <end position="444"/>
    </location>
</feature>
<evidence type="ECO:0000256" key="2">
    <source>
        <dbReference type="SAM" id="MobiDB-lite"/>
    </source>
</evidence>
<dbReference type="Proteomes" id="UP000199159">
    <property type="component" value="Unassembled WGS sequence"/>
</dbReference>
<sequence>MEQHWKELLPVDRYLVRSAGILNNEYDRDILTLLYQPLIGARALSLYFTLWSELRQNRLWSDENTHHSIMILQQLNLKEIYHERIKLEALGLLNTFVNDESETRLFIYELQPPLTPQEFFSDGMLNIYLYHLIGKNKFLKLKKFFSDKELDLGSFKSVTKSFEHVFKSVNPRDMVSNISEETKEGLNLEHGNEFFARNQGQSIVMGDDVFDFDLLISGMSEVMIPSKSITSKVKEAIKKLSFLYGINPIEMQNIVMSAFDHSENIDIERLRKAARDWYQFENGHVLPTLTERTQPIPYRSMIDQQPKTKEEELMQQLEQISPKQLLTDLSGGVEPAVVDLKIIEDIMFHQKLLPGVVNVLIYYVMLKTDMKLTKAYIEKIASHWARKNVKTVKEAMLLAKDETREYQNWASQKKQGSKSKTNYQKQKSPEEKSEEVTDDLTEEKNQLQERMAKLKEMLRSSE</sequence>
<reference evidence="6" key="1">
    <citation type="submission" date="2016-10" db="EMBL/GenBank/DDBJ databases">
        <authorList>
            <person name="Varghese N."/>
            <person name="Submissions S."/>
        </authorList>
    </citation>
    <scope>NUCLEOTIDE SEQUENCE [LARGE SCALE GENOMIC DNA]</scope>
    <source>
        <strain evidence="6">IBRC-M10078</strain>
    </source>
</reference>
<dbReference type="GO" id="GO:0004386">
    <property type="term" value="F:helicase activity"/>
    <property type="evidence" value="ECO:0007669"/>
    <property type="project" value="UniProtKB-KW"/>
</dbReference>
<keyword evidence="5" id="KW-0067">ATP-binding</keyword>
<keyword evidence="5" id="KW-0378">Hydrolase</keyword>
<evidence type="ECO:0000259" key="3">
    <source>
        <dbReference type="Pfam" id="PF07261"/>
    </source>
</evidence>
<evidence type="ECO:0000256" key="1">
    <source>
        <dbReference type="ARBA" id="ARBA00093462"/>
    </source>
</evidence>
<dbReference type="RefSeq" id="WP_090849116.1">
    <property type="nucleotide sequence ID" value="NZ_FNJU01000001.1"/>
</dbReference>
<organism evidence="5 6">
    <name type="scientific">Litchfieldia salsa</name>
    <dbReference type="NCBI Taxonomy" id="930152"/>
    <lineage>
        <taxon>Bacteria</taxon>
        <taxon>Bacillati</taxon>
        <taxon>Bacillota</taxon>
        <taxon>Bacilli</taxon>
        <taxon>Bacillales</taxon>
        <taxon>Bacillaceae</taxon>
        <taxon>Litchfieldia</taxon>
    </lineage>
</organism>
<feature type="domain" description="DnaB/C C-terminal" evidence="3">
    <location>
        <begin position="339"/>
        <end position="396"/>
    </location>
</feature>
<proteinExistence type="inferred from homology"/>
<evidence type="ECO:0000313" key="6">
    <source>
        <dbReference type="Proteomes" id="UP000199159"/>
    </source>
</evidence>
<dbReference type="Pfam" id="PF25888">
    <property type="entry name" value="WHD_DnaB"/>
    <property type="match status" value="1"/>
</dbReference>
<dbReference type="EMBL" id="FNJU01000001">
    <property type="protein sequence ID" value="SDO98592.1"/>
    <property type="molecule type" value="Genomic_DNA"/>
</dbReference>
<name>A0A1H0P0P1_9BACI</name>
<dbReference type="OrthoDB" id="2082007at2"/>
<evidence type="ECO:0000313" key="5">
    <source>
        <dbReference type="EMBL" id="SDO98592.1"/>
    </source>
</evidence>
<dbReference type="InterPro" id="IPR058660">
    <property type="entry name" value="WHD_DnaB"/>
</dbReference>
<dbReference type="InterPro" id="IPR006343">
    <property type="entry name" value="DnaB/C_C"/>
</dbReference>
<gene>
    <name evidence="5" type="ORF">SAMN05216565_101107</name>
</gene>
<feature type="domain" description="Replicative helicase loading/DNA remodeling protein DnaB N-terminal winged helix" evidence="4">
    <location>
        <begin position="25"/>
        <end position="197"/>
    </location>
</feature>
<dbReference type="Pfam" id="PF07261">
    <property type="entry name" value="DnaB_2"/>
    <property type="match status" value="1"/>
</dbReference>
<protein>
    <submittedName>
        <fullName evidence="5">Replicative DNA helicase loader DnaB</fullName>
    </submittedName>
</protein>